<dbReference type="EMBL" id="JARJCM010000138">
    <property type="protein sequence ID" value="KAJ7026441.1"/>
    <property type="molecule type" value="Genomic_DNA"/>
</dbReference>
<keyword evidence="2" id="KW-1185">Reference proteome</keyword>
<name>A0AAD6SGK3_9AGAR</name>
<gene>
    <name evidence="1" type="ORF">C8F04DRAFT_1268080</name>
</gene>
<proteinExistence type="predicted"/>
<dbReference type="Proteomes" id="UP001218188">
    <property type="component" value="Unassembled WGS sequence"/>
</dbReference>
<sequence>MSSSVNVNHNIRTLVLMTDKGPFKKDLLKFVRDFKALTGVSIGAEGTKQEIAYRISAKMTEFEDAGDTQSWEAAQFDEGFVPICKKYRSLYYICFVAQ</sequence>
<dbReference type="AlphaFoldDB" id="A0AAD6SGK3"/>
<reference evidence="1" key="1">
    <citation type="submission" date="2023-03" db="EMBL/GenBank/DDBJ databases">
        <title>Massive genome expansion in bonnet fungi (Mycena s.s.) driven by repeated elements and novel gene families across ecological guilds.</title>
        <authorList>
            <consortium name="Lawrence Berkeley National Laboratory"/>
            <person name="Harder C.B."/>
            <person name="Miyauchi S."/>
            <person name="Viragh M."/>
            <person name="Kuo A."/>
            <person name="Thoen E."/>
            <person name="Andreopoulos B."/>
            <person name="Lu D."/>
            <person name="Skrede I."/>
            <person name="Drula E."/>
            <person name="Henrissat B."/>
            <person name="Morin E."/>
            <person name="Kohler A."/>
            <person name="Barry K."/>
            <person name="LaButti K."/>
            <person name="Morin E."/>
            <person name="Salamov A."/>
            <person name="Lipzen A."/>
            <person name="Mereny Z."/>
            <person name="Hegedus B."/>
            <person name="Baldrian P."/>
            <person name="Stursova M."/>
            <person name="Weitz H."/>
            <person name="Taylor A."/>
            <person name="Grigoriev I.V."/>
            <person name="Nagy L.G."/>
            <person name="Martin F."/>
            <person name="Kauserud H."/>
        </authorList>
    </citation>
    <scope>NUCLEOTIDE SEQUENCE</scope>
    <source>
        <strain evidence="1">CBHHK200</strain>
    </source>
</reference>
<comment type="caution">
    <text evidence="1">The sequence shown here is derived from an EMBL/GenBank/DDBJ whole genome shotgun (WGS) entry which is preliminary data.</text>
</comment>
<evidence type="ECO:0000313" key="1">
    <source>
        <dbReference type="EMBL" id="KAJ7026441.1"/>
    </source>
</evidence>
<protein>
    <submittedName>
        <fullName evidence="1">Uncharacterized protein</fullName>
    </submittedName>
</protein>
<organism evidence="1 2">
    <name type="scientific">Mycena alexandri</name>
    <dbReference type="NCBI Taxonomy" id="1745969"/>
    <lineage>
        <taxon>Eukaryota</taxon>
        <taxon>Fungi</taxon>
        <taxon>Dikarya</taxon>
        <taxon>Basidiomycota</taxon>
        <taxon>Agaricomycotina</taxon>
        <taxon>Agaricomycetes</taxon>
        <taxon>Agaricomycetidae</taxon>
        <taxon>Agaricales</taxon>
        <taxon>Marasmiineae</taxon>
        <taxon>Mycenaceae</taxon>
        <taxon>Mycena</taxon>
    </lineage>
</organism>
<accession>A0AAD6SGK3</accession>
<evidence type="ECO:0000313" key="2">
    <source>
        <dbReference type="Proteomes" id="UP001218188"/>
    </source>
</evidence>